<dbReference type="Pfam" id="PF13556">
    <property type="entry name" value="HTH_30"/>
    <property type="match status" value="1"/>
</dbReference>
<name>A0A223E4Q2_9BACI</name>
<dbReference type="Proteomes" id="UP000214606">
    <property type="component" value="Chromosome"/>
</dbReference>
<feature type="domain" description="Purine catabolism PurC-like" evidence="2">
    <location>
        <begin position="7"/>
        <end position="124"/>
    </location>
</feature>
<dbReference type="PANTHER" id="PTHR33744">
    <property type="entry name" value="CARBOHYDRATE DIACID REGULATOR"/>
    <property type="match status" value="1"/>
</dbReference>
<evidence type="ECO:0000313" key="5">
    <source>
        <dbReference type="EMBL" id="ASS90171.1"/>
    </source>
</evidence>
<protein>
    <submittedName>
        <fullName evidence="5">Transcriptional regulator</fullName>
    </submittedName>
</protein>
<dbReference type="Gene3D" id="1.10.10.2840">
    <property type="entry name" value="PucR C-terminal helix-turn-helix domain"/>
    <property type="match status" value="1"/>
</dbReference>
<evidence type="ECO:0000259" key="2">
    <source>
        <dbReference type="Pfam" id="PF07905"/>
    </source>
</evidence>
<sequence length="393" mass="45834">MTTIRHLLLAPEFQHLQLIAGKDGLNRKLSGINVIESDDLIQFCRANELIVTTGIQMKNNTQMLERLVKRSFDKKVAGVIINVGPYIPEVPPSIIEFADNNHFPLIQMEWKYRVADLLKKTFAFISMAQKEVTMHQAEEKILYNLLFRFKHLHQLVEKQLQKRGISKGAELGIIVCTTKNNKKSINQYFDIILYEFQNRYHDFLSLKHDNQLIFLIDKAKVKTNRIPFSKTVEKIYNKVIEKDGELNLIIGMGNFYNSLGKMSKSYNEALTVIFLSQKHRNPFIFKYKEIGAYKIILSVPDHSILKTFHQDMLGPLYLYDELHETDFVDFLRIFLEENGSANKISKRLFIHRNTVTYKIRKIETLLDVDLNNTFARTNLSVAFMIENILNQNK</sequence>
<feature type="domain" description="CdaR GGDEF-like" evidence="4">
    <location>
        <begin position="161"/>
        <end position="272"/>
    </location>
</feature>
<comment type="similarity">
    <text evidence="1">Belongs to the CdaR family.</text>
</comment>
<evidence type="ECO:0000259" key="3">
    <source>
        <dbReference type="Pfam" id="PF13556"/>
    </source>
</evidence>
<dbReference type="InterPro" id="IPR012914">
    <property type="entry name" value="PucR_dom"/>
</dbReference>
<gene>
    <name evidence="5" type="ORF">AP3564_07970</name>
</gene>
<proteinExistence type="inferred from homology"/>
<dbReference type="EMBL" id="CP017703">
    <property type="protein sequence ID" value="ASS90171.1"/>
    <property type="molecule type" value="Genomic_DNA"/>
</dbReference>
<dbReference type="Pfam" id="PF07905">
    <property type="entry name" value="PucR"/>
    <property type="match status" value="1"/>
</dbReference>
<dbReference type="KEGG" id="apak:AP3564_07970"/>
<dbReference type="AlphaFoldDB" id="A0A223E4Q2"/>
<reference evidence="5 6" key="1">
    <citation type="submission" date="2016-10" db="EMBL/GenBank/DDBJ databases">
        <title>The whole genome sequencing and assembly of Aeribacillus pallidus KCTC3564 strain.</title>
        <authorList>
            <person name="Lee Y.-J."/>
            <person name="Park M.-K."/>
            <person name="Yi H."/>
            <person name="Bahn Y.-S."/>
            <person name="Kim J.F."/>
            <person name="Lee D.-W."/>
        </authorList>
    </citation>
    <scope>NUCLEOTIDE SEQUENCE [LARGE SCALE GENOMIC DNA]</scope>
    <source>
        <strain evidence="5 6">KCTC3564</strain>
    </source>
</reference>
<dbReference type="InterPro" id="IPR051448">
    <property type="entry name" value="CdaR-like_regulators"/>
</dbReference>
<dbReference type="InterPro" id="IPR041522">
    <property type="entry name" value="CdaR_GGDEF"/>
</dbReference>
<evidence type="ECO:0000313" key="6">
    <source>
        <dbReference type="Proteomes" id="UP000214606"/>
    </source>
</evidence>
<feature type="domain" description="PucR C-terminal helix-turn-helix" evidence="3">
    <location>
        <begin position="328"/>
        <end position="384"/>
    </location>
</feature>
<dbReference type="InterPro" id="IPR025736">
    <property type="entry name" value="PucR_C-HTH_dom"/>
</dbReference>
<evidence type="ECO:0000259" key="4">
    <source>
        <dbReference type="Pfam" id="PF17853"/>
    </source>
</evidence>
<dbReference type="PANTHER" id="PTHR33744:SF1">
    <property type="entry name" value="DNA-BINDING TRANSCRIPTIONAL ACTIVATOR ADER"/>
    <property type="match status" value="1"/>
</dbReference>
<dbReference type="InterPro" id="IPR042070">
    <property type="entry name" value="PucR_C-HTH_sf"/>
</dbReference>
<accession>A0A223E4Q2</accession>
<dbReference type="Pfam" id="PF17853">
    <property type="entry name" value="GGDEF_2"/>
    <property type="match status" value="1"/>
</dbReference>
<dbReference type="RefSeq" id="WP_094245139.1">
    <property type="nucleotide sequence ID" value="NZ_CP017703.1"/>
</dbReference>
<evidence type="ECO:0000256" key="1">
    <source>
        <dbReference type="ARBA" id="ARBA00006754"/>
    </source>
</evidence>
<organism evidence="5 6">
    <name type="scientific">Aeribacillus pallidus</name>
    <dbReference type="NCBI Taxonomy" id="33936"/>
    <lineage>
        <taxon>Bacteria</taxon>
        <taxon>Bacillati</taxon>
        <taxon>Bacillota</taxon>
        <taxon>Bacilli</taxon>
        <taxon>Bacillales</taxon>
        <taxon>Bacillaceae</taxon>
        <taxon>Aeribacillus</taxon>
    </lineage>
</organism>